<feature type="signal peptide" evidence="7">
    <location>
        <begin position="1"/>
        <end position="22"/>
    </location>
</feature>
<dbReference type="InterPro" id="IPR028082">
    <property type="entry name" value="Peripla_BP_I"/>
</dbReference>
<dbReference type="CDD" id="cd06354">
    <property type="entry name" value="PBP1_PrnA-like"/>
    <property type="match status" value="1"/>
</dbReference>
<dbReference type="PANTHER" id="PTHR34296">
    <property type="entry name" value="TRANSCRIPTIONAL ACTIVATOR PROTEIN MED"/>
    <property type="match status" value="1"/>
</dbReference>
<comment type="similarity">
    <text evidence="2">Belongs to the BMP lipoprotein family.</text>
</comment>
<evidence type="ECO:0000313" key="12">
    <source>
        <dbReference type="Proteomes" id="UP000216316"/>
    </source>
</evidence>
<dbReference type="RefSeq" id="WP_057718247.1">
    <property type="nucleotide sequence ID" value="NZ_CAJUTI010000001.1"/>
</dbReference>
<evidence type="ECO:0000256" key="5">
    <source>
        <dbReference type="ARBA" id="ARBA00023136"/>
    </source>
</evidence>
<name>A0A256LG09_9LACO</name>
<dbReference type="EMBL" id="NGNV01000022">
    <property type="protein sequence ID" value="OYR87938.1"/>
    <property type="molecule type" value="Genomic_DNA"/>
</dbReference>
<evidence type="ECO:0000256" key="7">
    <source>
        <dbReference type="SAM" id="SignalP"/>
    </source>
</evidence>
<keyword evidence="5" id="KW-0472">Membrane</keyword>
<comment type="subcellular location">
    <subcellularLocation>
        <location evidence="1">Cell membrane</location>
        <topology evidence="1">Lipid-anchor</topology>
    </subcellularLocation>
</comment>
<protein>
    <submittedName>
        <fullName evidence="10">BMP family ABC transporter substrate-binding protein</fullName>
    </submittedName>
</protein>
<dbReference type="Gene3D" id="3.40.50.2300">
    <property type="match status" value="2"/>
</dbReference>
<sequence>MKLNKKFSLLIATGAFILGLSACTKPTHETQTIKKSDSHIALISDVNGVKDNSLNQSAWQGLKNYGTKNNLSEGNNGYNYFIPKDSKDYQASINDALDKKFSTIISVGYMIKPTIVKTAKNNPHKNFVVIDTHAPKLKNVSSISFKNQEGAYLAGVAAAYTTKSNTVGIVLGQNSKELNTFKAGFIQGVVTTGHKLHKHIKVINQTVGNFSDVNKAHDIAQEMYDKKADVIFQVAGKSGQGVFKAAKEVNQAQPVKQKVWVIGSDEDQTKLGNYQAKGGQPSNFTLTSVIKSADLAVEKLADETAKGKFPAGKNLSYGLKNNGISLVQGNLSYHTWIQVQKAKQKIIYGKIKVERSLNNN</sequence>
<keyword evidence="3" id="KW-1003">Cell membrane</keyword>
<evidence type="ECO:0000259" key="8">
    <source>
        <dbReference type="Pfam" id="PF02608"/>
    </source>
</evidence>
<evidence type="ECO:0000313" key="11">
    <source>
        <dbReference type="Proteomes" id="UP000215828"/>
    </source>
</evidence>
<keyword evidence="6" id="KW-0449">Lipoprotein</keyword>
<dbReference type="InterPro" id="IPR050957">
    <property type="entry name" value="BMP_lipoprotein"/>
</dbReference>
<dbReference type="Proteomes" id="UP000215828">
    <property type="component" value="Unassembled WGS sequence"/>
</dbReference>
<comment type="caution">
    <text evidence="10">The sequence shown here is derived from an EMBL/GenBank/DDBJ whole genome shotgun (WGS) entry which is preliminary data.</text>
</comment>
<dbReference type="Proteomes" id="UP000216316">
    <property type="component" value="Unassembled WGS sequence"/>
</dbReference>
<evidence type="ECO:0000256" key="1">
    <source>
        <dbReference type="ARBA" id="ARBA00004193"/>
    </source>
</evidence>
<evidence type="ECO:0000256" key="6">
    <source>
        <dbReference type="ARBA" id="ARBA00023288"/>
    </source>
</evidence>
<dbReference type="PROSITE" id="PS51257">
    <property type="entry name" value="PROKAR_LIPOPROTEIN"/>
    <property type="match status" value="1"/>
</dbReference>
<accession>A0A256LG09</accession>
<dbReference type="Pfam" id="PF02608">
    <property type="entry name" value="Bmp"/>
    <property type="match status" value="1"/>
</dbReference>
<dbReference type="PANTHER" id="PTHR34296:SF2">
    <property type="entry name" value="ABC TRANSPORTER GUANOSINE-BINDING PROTEIN NUPN"/>
    <property type="match status" value="1"/>
</dbReference>
<dbReference type="GO" id="GO:0005886">
    <property type="term" value="C:plasma membrane"/>
    <property type="evidence" value="ECO:0007669"/>
    <property type="project" value="UniProtKB-SubCell"/>
</dbReference>
<reference evidence="10 11" key="1">
    <citation type="submission" date="2017-04" db="EMBL/GenBank/DDBJ databases">
        <authorList>
            <person name="Afonso C.L."/>
            <person name="Miller P.J."/>
            <person name="Scott M.A."/>
            <person name="Spackman E."/>
            <person name="Goraichik I."/>
            <person name="Dimitrov K.M."/>
            <person name="Suarez D.L."/>
            <person name="Swayne D.E."/>
        </authorList>
    </citation>
    <scope>NUCLEOTIDE SEQUENCE [LARGE SCALE GENOMIC DNA]</scope>
    <source>
        <strain evidence="10 11">609q</strain>
    </source>
</reference>
<keyword evidence="12" id="KW-1185">Reference proteome</keyword>
<feature type="chain" id="PRO_5038434590" evidence="7">
    <location>
        <begin position="23"/>
        <end position="360"/>
    </location>
</feature>
<gene>
    <name evidence="9" type="ORF">CBF53_05280</name>
    <name evidence="10" type="ORF">CBF70_05975</name>
</gene>
<evidence type="ECO:0000256" key="2">
    <source>
        <dbReference type="ARBA" id="ARBA00008610"/>
    </source>
</evidence>
<dbReference type="EMBL" id="NGNX01000022">
    <property type="protein sequence ID" value="OYR91412.1"/>
    <property type="molecule type" value="Genomic_DNA"/>
</dbReference>
<evidence type="ECO:0000256" key="3">
    <source>
        <dbReference type="ARBA" id="ARBA00022475"/>
    </source>
</evidence>
<dbReference type="AlphaFoldDB" id="A0A256LG09"/>
<dbReference type="InterPro" id="IPR003760">
    <property type="entry name" value="PnrA-like"/>
</dbReference>
<evidence type="ECO:0000313" key="9">
    <source>
        <dbReference type="EMBL" id="OYR87938.1"/>
    </source>
</evidence>
<proteinExistence type="inferred from homology"/>
<feature type="domain" description="ABC transporter substrate-binding protein PnrA-like" evidence="8">
    <location>
        <begin position="45"/>
        <end position="354"/>
    </location>
</feature>
<evidence type="ECO:0000256" key="4">
    <source>
        <dbReference type="ARBA" id="ARBA00022729"/>
    </source>
</evidence>
<reference evidence="11 12" key="3">
    <citation type="submission" date="2017-09" db="EMBL/GenBank/DDBJ databases">
        <title>Tripartite evolution among Lactobacillus johnsonii, Lactobacillus taiwanensis, Lactobacillus reuteri and their rodent host.</title>
        <authorList>
            <person name="Wang T."/>
            <person name="Knowles S."/>
            <person name="Cheng C."/>
        </authorList>
    </citation>
    <scope>NUCLEOTIDE SEQUENCE [LARGE SCALE GENOMIC DNA]</scope>
    <source>
        <strain evidence="10 11">609q</strain>
        <strain evidence="9 12">609u</strain>
    </source>
</reference>
<evidence type="ECO:0000313" key="10">
    <source>
        <dbReference type="EMBL" id="OYR91412.1"/>
    </source>
</evidence>
<dbReference type="SUPFAM" id="SSF53822">
    <property type="entry name" value="Periplasmic binding protein-like I"/>
    <property type="match status" value="1"/>
</dbReference>
<reference evidence="9" key="2">
    <citation type="submission" date="2017-05" db="EMBL/GenBank/DDBJ databases">
        <authorList>
            <person name="Lin X.B."/>
            <person name="Stothard P."/>
            <person name="Tasseva G."/>
            <person name="Walter J."/>
        </authorList>
    </citation>
    <scope>NUCLEOTIDE SEQUENCE</scope>
    <source>
        <strain evidence="9">609u</strain>
    </source>
</reference>
<organism evidence="10 11">
    <name type="scientific">Lactobacillus taiwanensis</name>
    <dbReference type="NCBI Taxonomy" id="508451"/>
    <lineage>
        <taxon>Bacteria</taxon>
        <taxon>Bacillati</taxon>
        <taxon>Bacillota</taxon>
        <taxon>Bacilli</taxon>
        <taxon>Lactobacillales</taxon>
        <taxon>Lactobacillaceae</taxon>
        <taxon>Lactobacillus</taxon>
    </lineage>
</organism>
<keyword evidence="4 7" id="KW-0732">Signal</keyword>